<dbReference type="AlphaFoldDB" id="A0A2Y9U1K5"/>
<reference evidence="1 2" key="1">
    <citation type="journal article" date="2019" name="Int. J. Syst. Evol. Microbiol.">
        <title>Limnobaculum parvum gen. nov., sp. nov., isolated from a freshwater lake.</title>
        <authorList>
            <person name="Baek C."/>
            <person name="Shin S.K."/>
            <person name="Yi H."/>
        </authorList>
    </citation>
    <scope>NUCLEOTIDE SEQUENCE [LARGE SCALE GENOMIC DNA]</scope>
    <source>
        <strain evidence="1 2">HYN0051</strain>
    </source>
</reference>
<keyword evidence="2" id="KW-1185">Reference proteome</keyword>
<accession>A0A2Y9U1K5</accession>
<evidence type="ECO:0000313" key="2">
    <source>
        <dbReference type="Proteomes" id="UP000244908"/>
    </source>
</evidence>
<name>A0A2Y9U1K5_9GAMM</name>
<protein>
    <submittedName>
        <fullName evidence="1">Uncharacterized protein</fullName>
    </submittedName>
</protein>
<dbReference type="KEGG" id="lpv:HYN51_13155"/>
<sequence>MLNLIDSTPKDPLELVEQCLALTCAVINIEEAAVKESLQFILHEKMEALFSALYCVEDEMKSDVTEKV</sequence>
<gene>
    <name evidence="1" type="ORF">HYN51_13155</name>
</gene>
<dbReference type="Proteomes" id="UP000244908">
    <property type="component" value="Chromosome"/>
</dbReference>
<evidence type="ECO:0000313" key="1">
    <source>
        <dbReference type="EMBL" id="AWH89414.1"/>
    </source>
</evidence>
<dbReference type="EMBL" id="CP029185">
    <property type="protein sequence ID" value="AWH89414.1"/>
    <property type="molecule type" value="Genomic_DNA"/>
</dbReference>
<dbReference type="OrthoDB" id="6636774at2"/>
<organism evidence="1 2">
    <name type="scientific">Limnobaculum parvum</name>
    <dbReference type="NCBI Taxonomy" id="2172103"/>
    <lineage>
        <taxon>Bacteria</taxon>
        <taxon>Pseudomonadati</taxon>
        <taxon>Pseudomonadota</taxon>
        <taxon>Gammaproteobacteria</taxon>
        <taxon>Enterobacterales</taxon>
        <taxon>Budviciaceae</taxon>
        <taxon>Limnobaculum</taxon>
    </lineage>
</organism>
<dbReference type="RefSeq" id="WP_108901459.1">
    <property type="nucleotide sequence ID" value="NZ_CP029185.2"/>
</dbReference>
<proteinExistence type="predicted"/>